<keyword evidence="2" id="KW-1185">Reference proteome</keyword>
<evidence type="ECO:0008006" key="3">
    <source>
        <dbReference type="Google" id="ProtNLM"/>
    </source>
</evidence>
<dbReference type="AlphaFoldDB" id="A0A5M5DXX7"/>
<name>A0A5M5DXX7_BACOV</name>
<sequence>MIGAIIGDIAAWTYEHDREAFWNQLISYDDKVSLSEFGRAYMQAASWNLSALSNRETYTLDITDYSPTDLLSVTGQWLMWQLMSAWNDNLDYPKGLNYAPYTDKEEFYARLFVVDIIRGLRQGKTKSEVFHSVESFESIIKSWKCKWKPLDGISTNKVFNGLLIYVFRAWDSFYRGFDFTSSIHNAMKWGGDRHLIAMLTASFASAMYGCQFNIIKKKFVKGNEILHGFNILDLIKRLKYDSSVFWAMYDRDNKFRSFYPKNNALTNVEWHHWQSVLNLFDRISFTKEEHRLILRCSPTGWDNRYGLYLDDGWMYVYRSKCLIGRFKLKHEGENWMITDTQLSGERSWKDFCQALSCALTESCGLRKIKGIYEADSYASLCKYYQGEDKCPDQWKDDVKGRFWYGEMMFCKEHIDIEYWRQYAEKIMKSLSKDKKELAQKLSTYQFGMVLYIETLFCKWRPYDDMKWILGY</sequence>
<dbReference type="Proteomes" id="UP000473905">
    <property type="component" value="Unassembled WGS sequence"/>
</dbReference>
<accession>A0A5M5DXX7</accession>
<protein>
    <recommendedName>
        <fullName evidence="3">ADP-ribosylglycohydrolase</fullName>
    </recommendedName>
</protein>
<evidence type="ECO:0000313" key="1">
    <source>
        <dbReference type="EMBL" id="KAA4096139.1"/>
    </source>
</evidence>
<dbReference type="EMBL" id="VWKB01000020">
    <property type="protein sequence ID" value="KAA4096139.1"/>
    <property type="molecule type" value="Genomic_DNA"/>
</dbReference>
<proteinExistence type="predicted"/>
<comment type="caution">
    <text evidence="1">The sequence shown here is derived from an EMBL/GenBank/DDBJ whole genome shotgun (WGS) entry which is preliminary data.</text>
</comment>
<dbReference type="InterPro" id="IPR036705">
    <property type="entry name" value="Ribosyl_crysJ1_sf"/>
</dbReference>
<gene>
    <name evidence="1" type="ORF">F3D66_14935</name>
</gene>
<evidence type="ECO:0000313" key="2">
    <source>
        <dbReference type="Proteomes" id="UP000473905"/>
    </source>
</evidence>
<reference evidence="1 2" key="1">
    <citation type="journal article" date="2019" name="Nat. Med.">
        <title>A library of human gut bacterial isolates paired with longitudinal multiomics data enables mechanistic microbiome research.</title>
        <authorList>
            <person name="Poyet M."/>
            <person name="Groussin M."/>
            <person name="Gibbons S.M."/>
            <person name="Avila-Pacheco J."/>
            <person name="Jiang X."/>
            <person name="Kearney S.M."/>
            <person name="Perrotta A.R."/>
            <person name="Berdy B."/>
            <person name="Zhao S."/>
            <person name="Lieberman T.D."/>
            <person name="Swanson P.K."/>
            <person name="Smith M."/>
            <person name="Roesemann S."/>
            <person name="Alexander J.E."/>
            <person name="Rich S.A."/>
            <person name="Livny J."/>
            <person name="Vlamakis H."/>
            <person name="Clish C."/>
            <person name="Bullock K."/>
            <person name="Deik A."/>
            <person name="Scott J."/>
            <person name="Pierce K.A."/>
            <person name="Xavier R.J."/>
            <person name="Alm E.J."/>
        </authorList>
    </citation>
    <scope>NUCLEOTIDE SEQUENCE [LARGE SCALE GENOMIC DNA]</scope>
    <source>
        <strain evidence="1 2">BIOML-A134</strain>
    </source>
</reference>
<organism evidence="1 2">
    <name type="scientific">Bacteroides ovatus</name>
    <dbReference type="NCBI Taxonomy" id="28116"/>
    <lineage>
        <taxon>Bacteria</taxon>
        <taxon>Pseudomonadati</taxon>
        <taxon>Bacteroidota</taxon>
        <taxon>Bacteroidia</taxon>
        <taxon>Bacteroidales</taxon>
        <taxon>Bacteroidaceae</taxon>
        <taxon>Bacteroides</taxon>
    </lineage>
</organism>
<dbReference type="Gene3D" id="1.10.4080.10">
    <property type="entry name" value="ADP-ribosylation/Crystallin J1"/>
    <property type="match status" value="1"/>
</dbReference>